<protein>
    <submittedName>
        <fullName evidence="1">Uncharacterized protein</fullName>
    </submittedName>
</protein>
<dbReference type="EMBL" id="JBBXMP010000020">
    <property type="protein sequence ID" value="KAL0068175.1"/>
    <property type="molecule type" value="Genomic_DNA"/>
</dbReference>
<accession>A0ABR3A2I3</accession>
<reference evidence="1 2" key="1">
    <citation type="submission" date="2024-05" db="EMBL/GenBank/DDBJ databases">
        <title>A draft genome resource for the thread blight pathogen Marasmius tenuissimus strain MS-2.</title>
        <authorList>
            <person name="Yulfo-Soto G.E."/>
            <person name="Baruah I.K."/>
            <person name="Amoako-Attah I."/>
            <person name="Bukari Y."/>
            <person name="Meinhardt L.W."/>
            <person name="Bailey B.A."/>
            <person name="Cohen S.P."/>
        </authorList>
    </citation>
    <scope>NUCLEOTIDE SEQUENCE [LARGE SCALE GENOMIC DNA]</scope>
    <source>
        <strain evidence="1 2">MS-2</strain>
    </source>
</reference>
<comment type="caution">
    <text evidence="1">The sequence shown here is derived from an EMBL/GenBank/DDBJ whole genome shotgun (WGS) entry which is preliminary data.</text>
</comment>
<sequence>MHPFDGLLNLAPIYNNLSIAREAVKQAKDLIPSFVESWVSGIKVHALNELFIHVNRDNLPPDVDPLQLAINVFCCSCDQEECLIGWEDVVQHMHYHPDGTETAFKRVSDFRIEWSHDGFQAVCALTEELGLDRYMVVR</sequence>
<dbReference type="Proteomes" id="UP001437256">
    <property type="component" value="Unassembled WGS sequence"/>
</dbReference>
<gene>
    <name evidence="1" type="ORF">AAF712_004835</name>
</gene>
<evidence type="ECO:0000313" key="1">
    <source>
        <dbReference type="EMBL" id="KAL0068175.1"/>
    </source>
</evidence>
<keyword evidence="2" id="KW-1185">Reference proteome</keyword>
<proteinExistence type="predicted"/>
<organism evidence="1 2">
    <name type="scientific">Marasmius tenuissimus</name>
    <dbReference type="NCBI Taxonomy" id="585030"/>
    <lineage>
        <taxon>Eukaryota</taxon>
        <taxon>Fungi</taxon>
        <taxon>Dikarya</taxon>
        <taxon>Basidiomycota</taxon>
        <taxon>Agaricomycotina</taxon>
        <taxon>Agaricomycetes</taxon>
        <taxon>Agaricomycetidae</taxon>
        <taxon>Agaricales</taxon>
        <taxon>Marasmiineae</taxon>
        <taxon>Marasmiaceae</taxon>
        <taxon>Marasmius</taxon>
    </lineage>
</organism>
<name>A0ABR3A2I3_9AGAR</name>
<evidence type="ECO:0000313" key="2">
    <source>
        <dbReference type="Proteomes" id="UP001437256"/>
    </source>
</evidence>